<dbReference type="Pfam" id="PF02769">
    <property type="entry name" value="AIRS_C"/>
    <property type="match status" value="1"/>
</dbReference>
<dbReference type="EMBL" id="DVHN01000152">
    <property type="protein sequence ID" value="HIR89552.1"/>
    <property type="molecule type" value="Genomic_DNA"/>
</dbReference>
<proteinExistence type="inferred from homology"/>
<dbReference type="InterPro" id="IPR011854">
    <property type="entry name" value="HypE"/>
</dbReference>
<dbReference type="Proteomes" id="UP000824201">
    <property type="component" value="Unassembled WGS sequence"/>
</dbReference>
<dbReference type="PANTHER" id="PTHR30303:SF4">
    <property type="entry name" value="HYDROGENASE EXPRESSION_FORMATION PROTEIN HYPE"/>
    <property type="match status" value="1"/>
</dbReference>
<reference evidence="4" key="2">
    <citation type="journal article" date="2021" name="PeerJ">
        <title>Extensive microbial diversity within the chicken gut microbiome revealed by metagenomics and culture.</title>
        <authorList>
            <person name="Gilroy R."/>
            <person name="Ravi A."/>
            <person name="Getino M."/>
            <person name="Pursley I."/>
            <person name="Horton D.L."/>
            <person name="Alikhan N.F."/>
            <person name="Baker D."/>
            <person name="Gharbi K."/>
            <person name="Hall N."/>
            <person name="Watson M."/>
            <person name="Adriaenssens E.M."/>
            <person name="Foster-Nyarko E."/>
            <person name="Jarju S."/>
            <person name="Secka A."/>
            <person name="Antonio M."/>
            <person name="Oren A."/>
            <person name="Chaudhuri R.R."/>
            <person name="La Ragione R."/>
            <person name="Hildebrand F."/>
            <person name="Pallen M.J."/>
        </authorList>
    </citation>
    <scope>NUCLEOTIDE SEQUENCE</scope>
    <source>
        <strain evidence="4">ChiW13-3771</strain>
    </source>
</reference>
<dbReference type="SUPFAM" id="SSF55326">
    <property type="entry name" value="PurM N-terminal domain-like"/>
    <property type="match status" value="1"/>
</dbReference>
<sequence>MMQIGKASYNVLKRSILRPIHARGSQILRAAGIGVDSSALQIEEGGALVMATGTIILNSEYAPGYVIHRVRNDLAASGAKLDVIQVSLTIPVSMSEQTLAVWMKRMETVCEQLNITITGGHTTISPAVKMPILSVTGMGKECYFTPQKPKPDMDLVMTKYTGIEGTALLSIEKEEQLHTRYTYDFIQGAKQMLEDLSVVPEVMAASQCGVISMHNLSEGGVLGALWEMTDGAQLGMEVYLREIPIRQQTVEICEFFGLNPYQLLSGGSMLMAAEDGNALVRLLKREGISATLIGSLTNKKERVLINGQERRYLDRPQPDEIYKIIYQDYR</sequence>
<protein>
    <submittedName>
        <fullName evidence="4">AIR synthase family protein</fullName>
    </submittedName>
</protein>
<feature type="domain" description="PurM-like C-terminal" evidence="3">
    <location>
        <begin position="152"/>
        <end position="301"/>
    </location>
</feature>
<comment type="caution">
    <text evidence="4">The sequence shown here is derived from an EMBL/GenBank/DDBJ whole genome shotgun (WGS) entry which is preliminary data.</text>
</comment>
<name>A0A9D1JDV9_9FIRM</name>
<comment type="similarity">
    <text evidence="1">Belongs to the HypE family.</text>
</comment>
<reference evidence="4" key="1">
    <citation type="submission" date="2020-10" db="EMBL/GenBank/DDBJ databases">
        <authorList>
            <person name="Gilroy R."/>
        </authorList>
    </citation>
    <scope>NUCLEOTIDE SEQUENCE</scope>
    <source>
        <strain evidence="4">ChiW13-3771</strain>
    </source>
</reference>
<dbReference type="Gene3D" id="3.90.650.10">
    <property type="entry name" value="PurM-like C-terminal domain"/>
    <property type="match status" value="1"/>
</dbReference>
<dbReference type="CDD" id="cd06061">
    <property type="entry name" value="PurM-like1"/>
    <property type="match status" value="1"/>
</dbReference>
<evidence type="ECO:0000256" key="1">
    <source>
        <dbReference type="ARBA" id="ARBA00006243"/>
    </source>
</evidence>
<dbReference type="SUPFAM" id="SSF56042">
    <property type="entry name" value="PurM C-terminal domain-like"/>
    <property type="match status" value="1"/>
</dbReference>
<dbReference type="Pfam" id="PF00586">
    <property type="entry name" value="AIRS"/>
    <property type="match status" value="1"/>
</dbReference>
<dbReference type="InterPro" id="IPR010918">
    <property type="entry name" value="PurM-like_C_dom"/>
</dbReference>
<dbReference type="InterPro" id="IPR016188">
    <property type="entry name" value="PurM-like_N"/>
</dbReference>
<dbReference type="GO" id="GO:0051604">
    <property type="term" value="P:protein maturation"/>
    <property type="evidence" value="ECO:0007669"/>
    <property type="project" value="TreeGrafter"/>
</dbReference>
<evidence type="ECO:0000313" key="4">
    <source>
        <dbReference type="EMBL" id="HIR89552.1"/>
    </source>
</evidence>
<dbReference type="Gene3D" id="3.30.1330.10">
    <property type="entry name" value="PurM-like, N-terminal domain"/>
    <property type="match status" value="1"/>
</dbReference>
<organism evidence="4 5">
    <name type="scientific">Candidatus Fimimorpha faecalis</name>
    <dbReference type="NCBI Taxonomy" id="2840824"/>
    <lineage>
        <taxon>Bacteria</taxon>
        <taxon>Bacillati</taxon>
        <taxon>Bacillota</taxon>
        <taxon>Clostridia</taxon>
        <taxon>Eubacteriales</taxon>
        <taxon>Candidatus Fimimorpha</taxon>
    </lineage>
</organism>
<dbReference type="PANTHER" id="PTHR30303">
    <property type="entry name" value="HYDROGENASE ISOENZYMES FORMATION PROTEIN HYPE"/>
    <property type="match status" value="1"/>
</dbReference>
<evidence type="ECO:0000259" key="3">
    <source>
        <dbReference type="Pfam" id="PF02769"/>
    </source>
</evidence>
<gene>
    <name evidence="4" type="ORF">IAC96_11455</name>
</gene>
<dbReference type="InterPro" id="IPR036921">
    <property type="entry name" value="PurM-like_N_sf"/>
</dbReference>
<dbReference type="AlphaFoldDB" id="A0A9D1JDV9"/>
<feature type="domain" description="PurM-like N-terminal" evidence="2">
    <location>
        <begin position="36"/>
        <end position="139"/>
    </location>
</feature>
<evidence type="ECO:0000259" key="2">
    <source>
        <dbReference type="Pfam" id="PF00586"/>
    </source>
</evidence>
<dbReference type="InterPro" id="IPR036676">
    <property type="entry name" value="PurM-like_C_sf"/>
</dbReference>
<accession>A0A9D1JDV9</accession>
<evidence type="ECO:0000313" key="5">
    <source>
        <dbReference type="Proteomes" id="UP000824201"/>
    </source>
</evidence>